<dbReference type="EMBL" id="CAXKWB010016269">
    <property type="protein sequence ID" value="CAL4115835.1"/>
    <property type="molecule type" value="Genomic_DNA"/>
</dbReference>
<keyword evidence="2" id="KW-0812">Transmembrane</keyword>
<comment type="caution">
    <text evidence="3">The sequence shown here is derived from an EMBL/GenBank/DDBJ whole genome shotgun (WGS) entry which is preliminary data.</text>
</comment>
<feature type="compositionally biased region" description="Polar residues" evidence="1">
    <location>
        <begin position="177"/>
        <end position="189"/>
    </location>
</feature>
<evidence type="ECO:0000256" key="1">
    <source>
        <dbReference type="SAM" id="MobiDB-lite"/>
    </source>
</evidence>
<dbReference type="Proteomes" id="UP001497623">
    <property type="component" value="Unassembled WGS sequence"/>
</dbReference>
<keyword evidence="4" id="KW-1185">Reference proteome</keyword>
<evidence type="ECO:0000313" key="4">
    <source>
        <dbReference type="Proteomes" id="UP001497623"/>
    </source>
</evidence>
<accession>A0AAV2R9C0</accession>
<dbReference type="AlphaFoldDB" id="A0AAV2R9C0"/>
<proteinExistence type="predicted"/>
<keyword evidence="2" id="KW-0472">Membrane</keyword>
<reference evidence="3 4" key="1">
    <citation type="submission" date="2024-05" db="EMBL/GenBank/DDBJ databases">
        <authorList>
            <person name="Wallberg A."/>
        </authorList>
    </citation>
    <scope>NUCLEOTIDE SEQUENCE [LARGE SCALE GENOMIC DNA]</scope>
</reference>
<feature type="compositionally biased region" description="Low complexity" evidence="1">
    <location>
        <begin position="190"/>
        <end position="208"/>
    </location>
</feature>
<keyword evidence="2" id="KW-1133">Transmembrane helix</keyword>
<gene>
    <name evidence="3" type="ORF">MNOR_LOCUS20770</name>
</gene>
<evidence type="ECO:0000313" key="3">
    <source>
        <dbReference type="EMBL" id="CAL4115835.1"/>
    </source>
</evidence>
<name>A0AAV2R9C0_MEGNR</name>
<feature type="non-terminal residue" evidence="3">
    <location>
        <position position="208"/>
    </location>
</feature>
<organism evidence="3 4">
    <name type="scientific">Meganyctiphanes norvegica</name>
    <name type="common">Northern krill</name>
    <name type="synonym">Thysanopoda norvegica</name>
    <dbReference type="NCBI Taxonomy" id="48144"/>
    <lineage>
        <taxon>Eukaryota</taxon>
        <taxon>Metazoa</taxon>
        <taxon>Ecdysozoa</taxon>
        <taxon>Arthropoda</taxon>
        <taxon>Crustacea</taxon>
        <taxon>Multicrustacea</taxon>
        <taxon>Malacostraca</taxon>
        <taxon>Eumalacostraca</taxon>
        <taxon>Eucarida</taxon>
        <taxon>Euphausiacea</taxon>
        <taxon>Euphausiidae</taxon>
        <taxon>Meganyctiphanes</taxon>
    </lineage>
</organism>
<evidence type="ECO:0000256" key="2">
    <source>
        <dbReference type="SAM" id="Phobius"/>
    </source>
</evidence>
<protein>
    <submittedName>
        <fullName evidence="3">Uncharacterized protein</fullName>
    </submittedName>
</protein>
<feature type="transmembrane region" description="Helical" evidence="2">
    <location>
        <begin position="96"/>
        <end position="117"/>
    </location>
</feature>
<feature type="region of interest" description="Disordered" evidence="1">
    <location>
        <begin position="171"/>
        <end position="208"/>
    </location>
</feature>
<sequence length="208" mass="22346">MIPSLPPTVITENYVLVSIMEEPMWSIEGWDLADLDDCDCGGPPPPSFMIPPPPRPPALPDALGVLQDIGEEITGMCPLLLYTEDKFEPSAAEAPIMAVVISAIAFLLVIVIAIVVFKLKTRSKPKKPASDQSGTIISNDLAFTASEPHPGFKPVSVVRSEDIGGLHMGLHHYTPEPHSTSSASEHLYQSISTGSETYSYSTSDSNSQ</sequence>